<evidence type="ECO:0000256" key="1">
    <source>
        <dbReference type="SAM" id="Coils"/>
    </source>
</evidence>
<dbReference type="GO" id="GO:0005737">
    <property type="term" value="C:cytoplasm"/>
    <property type="evidence" value="ECO:0007669"/>
    <property type="project" value="TreeGrafter"/>
</dbReference>
<accession>A0A7S3P5F2</accession>
<feature type="compositionally biased region" description="Basic and acidic residues" evidence="2">
    <location>
        <begin position="17"/>
        <end position="29"/>
    </location>
</feature>
<feature type="compositionally biased region" description="Polar residues" evidence="2">
    <location>
        <begin position="881"/>
        <end position="899"/>
    </location>
</feature>
<feature type="compositionally biased region" description="Low complexity" evidence="2">
    <location>
        <begin position="30"/>
        <end position="57"/>
    </location>
</feature>
<reference evidence="3" key="1">
    <citation type="submission" date="2021-01" db="EMBL/GenBank/DDBJ databases">
        <authorList>
            <person name="Corre E."/>
            <person name="Pelletier E."/>
            <person name="Niang G."/>
            <person name="Scheremetjew M."/>
            <person name="Finn R."/>
            <person name="Kale V."/>
            <person name="Holt S."/>
            <person name="Cochrane G."/>
            <person name="Meng A."/>
            <person name="Brown T."/>
            <person name="Cohen L."/>
        </authorList>
    </citation>
    <scope>NUCLEOTIDE SEQUENCE</scope>
    <source>
        <strain evidence="3">CCMP127</strain>
    </source>
</reference>
<dbReference type="AlphaFoldDB" id="A0A7S3P5F2"/>
<feature type="region of interest" description="Disordered" evidence="2">
    <location>
        <begin position="134"/>
        <end position="169"/>
    </location>
</feature>
<dbReference type="PANTHER" id="PTHR45615">
    <property type="entry name" value="MYOSIN HEAVY CHAIN, NON-MUSCLE"/>
    <property type="match status" value="1"/>
</dbReference>
<feature type="region of interest" description="Disordered" evidence="2">
    <location>
        <begin position="835"/>
        <end position="899"/>
    </location>
</feature>
<evidence type="ECO:0000313" key="3">
    <source>
        <dbReference type="EMBL" id="CAE0406449.1"/>
    </source>
</evidence>
<feature type="coiled-coil region" evidence="1">
    <location>
        <begin position="598"/>
        <end position="761"/>
    </location>
</feature>
<keyword evidence="1" id="KW-0175">Coiled coil</keyword>
<name>A0A7S3P5F2_9STRA</name>
<organism evidence="3">
    <name type="scientific">Amphora coffeiformis</name>
    <dbReference type="NCBI Taxonomy" id="265554"/>
    <lineage>
        <taxon>Eukaryota</taxon>
        <taxon>Sar</taxon>
        <taxon>Stramenopiles</taxon>
        <taxon>Ochrophyta</taxon>
        <taxon>Bacillariophyta</taxon>
        <taxon>Bacillariophyceae</taxon>
        <taxon>Bacillariophycidae</taxon>
        <taxon>Thalassiophysales</taxon>
        <taxon>Catenulaceae</taxon>
        <taxon>Amphora</taxon>
    </lineage>
</organism>
<dbReference type="GO" id="GO:0016460">
    <property type="term" value="C:myosin II complex"/>
    <property type="evidence" value="ECO:0007669"/>
    <property type="project" value="TreeGrafter"/>
</dbReference>
<feature type="region of interest" description="Disordered" evidence="2">
    <location>
        <begin position="1"/>
        <end position="117"/>
    </location>
</feature>
<dbReference type="EMBL" id="HBIM01005063">
    <property type="protein sequence ID" value="CAE0406449.1"/>
    <property type="molecule type" value="Transcribed_RNA"/>
</dbReference>
<feature type="compositionally biased region" description="Basic and acidic residues" evidence="2">
    <location>
        <begin position="99"/>
        <end position="110"/>
    </location>
</feature>
<protein>
    <submittedName>
        <fullName evidence="3">Uncharacterized protein</fullName>
    </submittedName>
</protein>
<gene>
    <name evidence="3" type="ORF">ACOF00016_LOCUS4322</name>
</gene>
<feature type="region of interest" description="Disordered" evidence="2">
    <location>
        <begin position="261"/>
        <end position="285"/>
    </location>
</feature>
<feature type="region of interest" description="Disordered" evidence="2">
    <location>
        <begin position="575"/>
        <end position="596"/>
    </location>
</feature>
<dbReference type="GO" id="GO:0000146">
    <property type="term" value="F:microfilament motor activity"/>
    <property type="evidence" value="ECO:0007669"/>
    <property type="project" value="TreeGrafter"/>
</dbReference>
<dbReference type="PANTHER" id="PTHR45615:SF40">
    <property type="entry name" value="MYOSIN HEAVY CHAIN, NON-MUSCLE"/>
    <property type="match status" value="1"/>
</dbReference>
<sequence length="899" mass="101936">MRDYNTIKFRSPRKVKDHPLVVEDEKKEGSAASTAASTPPVSTQRKQQSNNNNAASPRSPPPGGSSSVISGNSSSVMSVQDALQVRREGAEATIVRLRSALDESSQKDTTAKAALAKSDAVILELRSSVRQLKRQLEKVQQEKEELDQQRQQQRPRDGGTVSESDSAMDVRVGELQVQLDRAHAQILTADMVRKELEDTLEAEQYTWELRVQDQERQIQELQQDCAALVADLEAVRGQWKESEETWSKQVEELKTKLNQAQKEATHWRSAPRQSDSEETSHLKEKLRSLENERSELQGCLDEALKELEAVDAELQGDPVQQLREENEQLHKMLQNGGDSVTLAEPLQHLYRMVLERDGIEEDVHSKPRDARSLIVAIQSHIDRSPMQNSDLSETRQQVRELEAQLSVYKGDLKAREESTQELRASLKEAVSLLKPLQDAVARADREKVSLQKQIQELKQSSVNGDHVKELQDELRLKEMEIERLRQEVETLEMALTRAKAMAASSAVAASKAAASDTPDSVSSARAKLRQRRAEEDQIRQMLKDAQSRFHSLHEQNQQAETRNLDLQNQLDSKGKALISPHSGDIDEEKKEWDRDSSLEDLRDELTIARGELSKKEVEMRNLEKELEAERYKRNNLGEDDAVALREARSRVDFLESKLDSTTSELKAKKESEKALNASLKEALNLLRPLQTHLEEAEREKREMAKELMALKKINQSDPSARNTSMPSDADTNHVRDLEYAVQQLEKENSQLHDALEDMSHSINASHLSGTTNLSNKNDARLREELVEMKSRYEVTQSRLEDAFVENHTLVEALQKREKEEREMVEELYLLRQKLKQSQSELERTRSGQSGGGSTFSGYSQSSRERSDRAQAPPPGSFPYGPSTTSQARSAQKHNPNYWE</sequence>
<feature type="coiled-coil region" evidence="1">
    <location>
        <begin position="542"/>
        <end position="569"/>
    </location>
</feature>
<dbReference type="GO" id="GO:0032982">
    <property type="term" value="C:myosin filament"/>
    <property type="evidence" value="ECO:0007669"/>
    <property type="project" value="TreeGrafter"/>
</dbReference>
<feature type="compositionally biased region" description="Basic and acidic residues" evidence="2">
    <location>
        <begin position="274"/>
        <end position="285"/>
    </location>
</feature>
<feature type="coiled-coil region" evidence="1">
    <location>
        <begin position="391"/>
        <end position="501"/>
    </location>
</feature>
<feature type="compositionally biased region" description="Low complexity" evidence="2">
    <location>
        <begin position="64"/>
        <end position="79"/>
    </location>
</feature>
<feature type="region of interest" description="Disordered" evidence="2">
    <location>
        <begin position="510"/>
        <end position="535"/>
    </location>
</feature>
<dbReference type="GO" id="GO:0051015">
    <property type="term" value="F:actin filament binding"/>
    <property type="evidence" value="ECO:0007669"/>
    <property type="project" value="TreeGrafter"/>
</dbReference>
<feature type="compositionally biased region" description="Basic and acidic residues" evidence="2">
    <location>
        <begin position="134"/>
        <end position="148"/>
    </location>
</feature>
<evidence type="ECO:0000256" key="2">
    <source>
        <dbReference type="SAM" id="MobiDB-lite"/>
    </source>
</evidence>
<feature type="compositionally biased region" description="Basic and acidic residues" evidence="2">
    <location>
        <begin position="583"/>
        <end position="596"/>
    </location>
</feature>
<proteinExistence type="predicted"/>